<evidence type="ECO:0000313" key="4">
    <source>
        <dbReference type="Proteomes" id="UP001589609"/>
    </source>
</evidence>
<dbReference type="RefSeq" id="WP_379948532.1">
    <property type="nucleotide sequence ID" value="NZ_JBHMAF010000023.1"/>
</dbReference>
<evidence type="ECO:0000313" key="3">
    <source>
        <dbReference type="EMBL" id="MFB9758264.1"/>
    </source>
</evidence>
<organism evidence="3 4">
    <name type="scientific">Ectobacillus funiculus</name>
    <dbReference type="NCBI Taxonomy" id="137993"/>
    <lineage>
        <taxon>Bacteria</taxon>
        <taxon>Bacillati</taxon>
        <taxon>Bacillota</taxon>
        <taxon>Bacilli</taxon>
        <taxon>Bacillales</taxon>
        <taxon>Bacillaceae</taxon>
        <taxon>Ectobacillus</taxon>
    </lineage>
</organism>
<keyword evidence="4" id="KW-1185">Reference proteome</keyword>
<dbReference type="Proteomes" id="UP001589609">
    <property type="component" value="Unassembled WGS sequence"/>
</dbReference>
<proteinExistence type="predicted"/>
<dbReference type="PANTHER" id="PTHR45918:SF1">
    <property type="entry name" value="ALPHA-1,3_1,6-MANNOSYLTRANSFERASE ALG2"/>
    <property type="match status" value="1"/>
</dbReference>
<dbReference type="PANTHER" id="PTHR45918">
    <property type="entry name" value="ALPHA-1,3/1,6-MANNOSYLTRANSFERASE ALG2"/>
    <property type="match status" value="1"/>
</dbReference>
<accession>A0ABV5WCE8</accession>
<comment type="caution">
    <text evidence="3">The sequence shown here is derived from an EMBL/GenBank/DDBJ whole genome shotgun (WGS) entry which is preliminary data.</text>
</comment>
<dbReference type="EMBL" id="JBHMAF010000023">
    <property type="protein sequence ID" value="MFB9758264.1"/>
    <property type="molecule type" value="Genomic_DNA"/>
</dbReference>
<dbReference type="Gene3D" id="3.40.50.2000">
    <property type="entry name" value="Glycogen Phosphorylase B"/>
    <property type="match status" value="2"/>
</dbReference>
<evidence type="ECO:0000256" key="1">
    <source>
        <dbReference type="ARBA" id="ARBA00022679"/>
    </source>
</evidence>
<dbReference type="SUPFAM" id="SSF53756">
    <property type="entry name" value="UDP-Glycosyltransferase/glycogen phosphorylase"/>
    <property type="match status" value="1"/>
</dbReference>
<name>A0ABV5WCE8_9BACI</name>
<gene>
    <name evidence="3" type="ORF">ACFFMS_06970</name>
</gene>
<dbReference type="GO" id="GO:0016757">
    <property type="term" value="F:glycosyltransferase activity"/>
    <property type="evidence" value="ECO:0007669"/>
    <property type="project" value="UniProtKB-KW"/>
</dbReference>
<keyword evidence="1 3" id="KW-0808">Transferase</keyword>
<sequence>MRIAVVNNYVPFVYGGAEFLADNLTQKLNEYGHEAILVKIPFKGVPPQEIINHMHASRFLHFKQFFDLVIPLKFPAYHVNHPNKTVWLLHQFRQVYDLWGTQFQGIPNTAEGLKVKSDVIQSDNKFLKEAKKIYTISNVVSDRLKKFNNIESEVLYPPLMDAEKFFCKSFGDYLFFPSRINNAKRQHMAVESMRYTKSNVKLIIAGNPERKQYLDRIQSIINQYNLSNKVRIINQFISQEEKISLMANSLGCLYIPHDEEYGYVTLEAFYSLKPVITCTDSGGTHIFVQDNITGFSVNPEPKAIAEAMDNLFENKKKAEDMGKAGFEKIQSMNITWERVVRRLTE</sequence>
<dbReference type="Pfam" id="PF00534">
    <property type="entry name" value="Glycos_transf_1"/>
    <property type="match status" value="1"/>
</dbReference>
<reference evidence="3 4" key="1">
    <citation type="submission" date="2024-09" db="EMBL/GenBank/DDBJ databases">
        <authorList>
            <person name="Sun Q."/>
            <person name="Mori K."/>
        </authorList>
    </citation>
    <scope>NUCLEOTIDE SEQUENCE [LARGE SCALE GENOMIC DNA]</scope>
    <source>
        <strain evidence="3 4">JCM 11201</strain>
    </source>
</reference>
<evidence type="ECO:0000259" key="2">
    <source>
        <dbReference type="Pfam" id="PF00534"/>
    </source>
</evidence>
<protein>
    <submittedName>
        <fullName evidence="3">Glycosyltransferase family 4 protein</fullName>
        <ecNumber evidence="3">2.4.-.-</ecNumber>
    </submittedName>
</protein>
<keyword evidence="3" id="KW-0328">Glycosyltransferase</keyword>
<dbReference type="InterPro" id="IPR027054">
    <property type="entry name" value="ALG2"/>
</dbReference>
<feature type="domain" description="Glycosyl transferase family 1" evidence="2">
    <location>
        <begin position="173"/>
        <end position="326"/>
    </location>
</feature>
<dbReference type="InterPro" id="IPR001296">
    <property type="entry name" value="Glyco_trans_1"/>
</dbReference>
<dbReference type="CDD" id="cd03801">
    <property type="entry name" value="GT4_PimA-like"/>
    <property type="match status" value="1"/>
</dbReference>
<dbReference type="EC" id="2.4.-.-" evidence="3"/>